<feature type="compositionally biased region" description="Polar residues" evidence="2">
    <location>
        <begin position="109"/>
        <end position="138"/>
    </location>
</feature>
<feature type="compositionally biased region" description="Acidic residues" evidence="2">
    <location>
        <begin position="388"/>
        <end position="408"/>
    </location>
</feature>
<feature type="compositionally biased region" description="Basic and acidic residues" evidence="2">
    <location>
        <begin position="409"/>
        <end position="418"/>
    </location>
</feature>
<accession>A0A1X7QXP5</accession>
<keyword evidence="4" id="KW-1185">Reference proteome</keyword>
<protein>
    <submittedName>
        <fullName evidence="3">Similar to Saccharomyces cerevisiae YDR310C SUM1 Transcriptional repressor required for mitotic repression of middle sporulation-specific genes</fullName>
    </submittedName>
</protein>
<dbReference type="EMBL" id="FXLY01000002">
    <property type="protein sequence ID" value="SMN18213.1"/>
    <property type="molecule type" value="Genomic_DNA"/>
</dbReference>
<dbReference type="Proteomes" id="UP000196158">
    <property type="component" value="Unassembled WGS sequence"/>
</dbReference>
<evidence type="ECO:0000256" key="1">
    <source>
        <dbReference type="SAM" id="Coils"/>
    </source>
</evidence>
<gene>
    <name evidence="3" type="ORF">KASA_0Q06534G</name>
</gene>
<sequence>MEMTTNGEIPNITANINDTSSELDNLKHDLRSIQEQHEEMQALIISRDTAANGSVKDILDSLKTISYNQTVLENKLEDALKNQMNTDILVNTINEQLQSVAQTVLKLQSSSISPTMVSTRTPEPLSATSTSYNSTMTSKRGPGRPRKDNSSLRHNRESGGLQKLAPASQNGKTPLPSGDVTISKSKRYFTDPMTISSNSIRTRKISKTLDSPTISSTNSITTNNIALPSATVAATRLSKSAGDAISGSFSTPTPKKRRGRPPKKRTVDTVIITAPDNEEDEGEDEEDEEDEEEGSNIYQDEHLNGVRPNIRVRLSSLDNGDLKTVKKEITDKYDNIQSSTEITPMTTPLNTSRYATRSHTARSQNTGSVVSVGESSAEEGDNQHGFEGEEYASEEEEDQSNDDNEDGEYQEHGKKTTSELDTDENGISKKERTSKGKEANSELNRQQRELEKLRNPREKMLVSLKYNDRDRAKSFIKSNQKLLQAMRDEEKRRKLNAFALESKAASDLSMPTPRLTSNKISSAPASTRMRVLSLSSAQDNKHHGKPPIGPSINEVIISESDIRARGEKSSNNEPAESANLDPEGDGIDTSVPKNIHVFATSDANDEGIKSEQGVLATPSVAKNNTFKDSPVASGKRRRTNSLTFKVADGSILEPVENETSDHNKLGKKKKIMASSPPPSDMPVVSTKPVASLSGANMSMTSVIPLGNKTLDESKGSKGPQDATIIHGSSTSRIAASDYQTTLLLGAPIELVCKDGFFFRRNAPKVPITTGAYLEFRFISKEQELLKSNKGNVKKDNGKGFIVATLPKQDRSNSLSFKNAVSSETEMSFDILGKTTLTEKYVNSLEYFLMEFRWENKLIGLGLKLRESKRTWQRRKALFALFEFWRDQSRDKRGFPNYTMLHAVKEMENYRIFINRSVSWFYNHITLLKMILYDLCYKTDSQWREWMFPKDSKLPVLGDTLDDGTIITEENINEVIDNLLVFDFLDDGTMNRQVKSSKVIVPEHTK</sequence>
<feature type="region of interest" description="Disordered" evidence="2">
    <location>
        <begin position="339"/>
        <end position="456"/>
    </location>
</feature>
<feature type="compositionally biased region" description="Acidic residues" evidence="2">
    <location>
        <begin position="276"/>
        <end position="294"/>
    </location>
</feature>
<dbReference type="STRING" id="1789683.A0A1X7QXP5"/>
<feature type="compositionally biased region" description="Basic and acidic residues" evidence="2">
    <location>
        <begin position="145"/>
        <end position="157"/>
    </location>
</feature>
<feature type="region of interest" description="Disordered" evidence="2">
    <location>
        <begin position="563"/>
        <end position="591"/>
    </location>
</feature>
<feature type="compositionally biased region" description="Basic residues" evidence="2">
    <location>
        <begin position="254"/>
        <end position="264"/>
    </location>
</feature>
<feature type="compositionally biased region" description="Basic and acidic residues" evidence="2">
    <location>
        <begin position="426"/>
        <end position="456"/>
    </location>
</feature>
<dbReference type="OrthoDB" id="4067996at2759"/>
<keyword evidence="1" id="KW-0175">Coiled coil</keyword>
<evidence type="ECO:0000313" key="4">
    <source>
        <dbReference type="Proteomes" id="UP000196158"/>
    </source>
</evidence>
<feature type="compositionally biased region" description="Polar residues" evidence="2">
    <location>
        <begin position="339"/>
        <end position="366"/>
    </location>
</feature>
<proteinExistence type="predicted"/>
<name>A0A1X7QXP5_9SACH</name>
<evidence type="ECO:0000256" key="2">
    <source>
        <dbReference type="SAM" id="MobiDB-lite"/>
    </source>
</evidence>
<feature type="region of interest" description="Disordered" evidence="2">
    <location>
        <begin position="657"/>
        <end position="684"/>
    </location>
</feature>
<organism evidence="3 4">
    <name type="scientific">Maudiozyma saulgeensis</name>
    <dbReference type="NCBI Taxonomy" id="1789683"/>
    <lineage>
        <taxon>Eukaryota</taxon>
        <taxon>Fungi</taxon>
        <taxon>Dikarya</taxon>
        <taxon>Ascomycota</taxon>
        <taxon>Saccharomycotina</taxon>
        <taxon>Saccharomycetes</taxon>
        <taxon>Saccharomycetales</taxon>
        <taxon>Saccharomycetaceae</taxon>
        <taxon>Maudiozyma</taxon>
    </lineage>
</organism>
<feature type="region of interest" description="Disordered" evidence="2">
    <location>
        <begin position="239"/>
        <end position="304"/>
    </location>
</feature>
<feature type="region of interest" description="Disordered" evidence="2">
    <location>
        <begin position="109"/>
        <end position="182"/>
    </location>
</feature>
<dbReference type="AlphaFoldDB" id="A0A1X7QXP5"/>
<reference evidence="3 4" key="1">
    <citation type="submission" date="2017-04" db="EMBL/GenBank/DDBJ databases">
        <authorList>
            <person name="Afonso C.L."/>
            <person name="Miller P.J."/>
            <person name="Scott M.A."/>
            <person name="Spackman E."/>
            <person name="Goraichik I."/>
            <person name="Dimitrov K.M."/>
            <person name="Suarez D.L."/>
            <person name="Swayne D.E."/>
        </authorList>
    </citation>
    <scope>NUCLEOTIDE SEQUENCE [LARGE SCALE GENOMIC DNA]</scope>
</reference>
<feature type="coiled-coil region" evidence="1">
    <location>
        <begin position="16"/>
        <end position="43"/>
    </location>
</feature>
<evidence type="ECO:0000313" key="3">
    <source>
        <dbReference type="EMBL" id="SMN18213.1"/>
    </source>
</evidence>